<evidence type="ECO:0000313" key="2">
    <source>
        <dbReference type="EMBL" id="GFY29593.1"/>
    </source>
</evidence>
<dbReference type="AlphaFoldDB" id="A0A8X6W7A9"/>
<sequence>MPAGQVPPRASSLVAVVRNGNWYSFFRRLRGIPFSNTPQDGPPGKKTEDKRFKDSYKPNSEQQTPKIFLMR</sequence>
<dbReference type="Proteomes" id="UP000887159">
    <property type="component" value="Unassembled WGS sequence"/>
</dbReference>
<reference evidence="2" key="1">
    <citation type="submission" date="2020-08" db="EMBL/GenBank/DDBJ databases">
        <title>Multicomponent nature underlies the extraordinary mechanical properties of spider dragline silk.</title>
        <authorList>
            <person name="Kono N."/>
            <person name="Nakamura H."/>
            <person name="Mori M."/>
            <person name="Yoshida Y."/>
            <person name="Ohtoshi R."/>
            <person name="Malay A.D."/>
            <person name="Moran D.A.P."/>
            <person name="Tomita M."/>
            <person name="Numata K."/>
            <person name="Arakawa K."/>
        </authorList>
    </citation>
    <scope>NUCLEOTIDE SEQUENCE</scope>
</reference>
<feature type="region of interest" description="Disordered" evidence="1">
    <location>
        <begin position="32"/>
        <end position="71"/>
    </location>
</feature>
<proteinExistence type="predicted"/>
<keyword evidence="3" id="KW-1185">Reference proteome</keyword>
<comment type="caution">
    <text evidence="2">The sequence shown here is derived from an EMBL/GenBank/DDBJ whole genome shotgun (WGS) entry which is preliminary data.</text>
</comment>
<evidence type="ECO:0000313" key="3">
    <source>
        <dbReference type="Proteomes" id="UP000887159"/>
    </source>
</evidence>
<organism evidence="2 3">
    <name type="scientific">Trichonephila clavipes</name>
    <name type="common">Golden silk orbweaver</name>
    <name type="synonym">Nephila clavipes</name>
    <dbReference type="NCBI Taxonomy" id="2585209"/>
    <lineage>
        <taxon>Eukaryota</taxon>
        <taxon>Metazoa</taxon>
        <taxon>Ecdysozoa</taxon>
        <taxon>Arthropoda</taxon>
        <taxon>Chelicerata</taxon>
        <taxon>Arachnida</taxon>
        <taxon>Araneae</taxon>
        <taxon>Araneomorphae</taxon>
        <taxon>Entelegynae</taxon>
        <taxon>Araneoidea</taxon>
        <taxon>Nephilidae</taxon>
        <taxon>Trichonephila</taxon>
    </lineage>
</organism>
<protein>
    <submittedName>
        <fullName evidence="2">Uncharacterized protein</fullName>
    </submittedName>
</protein>
<name>A0A8X6W7A9_TRICX</name>
<accession>A0A8X6W7A9</accession>
<dbReference type="EMBL" id="BMAU01021388">
    <property type="protein sequence ID" value="GFY29593.1"/>
    <property type="molecule type" value="Genomic_DNA"/>
</dbReference>
<feature type="compositionally biased region" description="Basic and acidic residues" evidence="1">
    <location>
        <begin position="43"/>
        <end position="56"/>
    </location>
</feature>
<gene>
    <name evidence="2" type="ORF">TNCV_2627631</name>
</gene>
<evidence type="ECO:0000256" key="1">
    <source>
        <dbReference type="SAM" id="MobiDB-lite"/>
    </source>
</evidence>